<evidence type="ECO:0000313" key="4">
    <source>
        <dbReference type="EMBL" id="ADZ95668.1"/>
    </source>
</evidence>
<evidence type="ECO:0000256" key="1">
    <source>
        <dbReference type="ARBA" id="ARBA00008431"/>
    </source>
</evidence>
<name>F2X137_NOSBO</name>
<reference evidence="4" key="1">
    <citation type="submission" date="2010-09" db="EMBL/GenBank/DDBJ databases">
        <title>The organization of cytoplasmic ribosomal protein genes in microsporidian Nosema bombycis genome.</title>
        <authorList>
            <person name="Liu H."/>
            <person name="Pan G."/>
            <person name="Li T."/>
            <person name="Huang W."/>
            <person name="Zhou Z."/>
        </authorList>
    </citation>
    <scope>NUCLEOTIDE SEQUENCE</scope>
    <source>
        <strain evidence="4">CQ1</strain>
    </source>
</reference>
<dbReference type="Pfam" id="PF01655">
    <property type="entry name" value="Ribosomal_L32e"/>
    <property type="match status" value="1"/>
</dbReference>
<organism evidence="4">
    <name type="scientific">Nosema bombycis</name>
    <name type="common">Microsporidian parasite</name>
    <name type="synonym">Pebrine of silkworm</name>
    <dbReference type="NCBI Taxonomy" id="27978"/>
    <lineage>
        <taxon>Eukaryota</taxon>
        <taxon>Fungi</taxon>
        <taxon>Fungi incertae sedis</taxon>
        <taxon>Microsporidia</taxon>
        <taxon>Nosematidae</taxon>
        <taxon>Nosema</taxon>
    </lineage>
</organism>
<dbReference type="PANTHER" id="PTHR23413">
    <property type="entry name" value="60S RIBOSOMAL PROTEIN L32 AND DNA-DIRECTED RNA POLYMERASE II, SUBUNIT N"/>
    <property type="match status" value="1"/>
</dbReference>
<dbReference type="GO" id="GO:0006412">
    <property type="term" value="P:translation"/>
    <property type="evidence" value="ECO:0007669"/>
    <property type="project" value="InterPro"/>
</dbReference>
<dbReference type="GO" id="GO:0003735">
    <property type="term" value="F:structural constituent of ribosome"/>
    <property type="evidence" value="ECO:0007669"/>
    <property type="project" value="InterPro"/>
</dbReference>
<keyword evidence="2 4" id="KW-0689">Ribosomal protein</keyword>
<dbReference type="PANTHER" id="PTHR23413:SF1">
    <property type="entry name" value="RIBOSOMAL PROTEIN L32"/>
    <property type="match status" value="1"/>
</dbReference>
<dbReference type="SMART" id="SM01393">
    <property type="entry name" value="Ribosomal_L32e"/>
    <property type="match status" value="1"/>
</dbReference>
<keyword evidence="3" id="KW-0687">Ribonucleoprotein</keyword>
<dbReference type="AlphaFoldDB" id="F2X137"/>
<comment type="similarity">
    <text evidence="1">Belongs to the eukaryotic ribosomal protein eL32 family.</text>
</comment>
<evidence type="ECO:0000256" key="2">
    <source>
        <dbReference type="ARBA" id="ARBA00022980"/>
    </source>
</evidence>
<dbReference type="InterPro" id="IPR036351">
    <property type="entry name" value="Ribosomal_eL32_sf"/>
</dbReference>
<proteinExistence type="evidence at transcript level"/>
<dbReference type="SUPFAM" id="SSF52042">
    <property type="entry name" value="Ribosomal protein L32e"/>
    <property type="match status" value="1"/>
</dbReference>
<evidence type="ECO:0000256" key="3">
    <source>
        <dbReference type="ARBA" id="ARBA00023274"/>
    </source>
</evidence>
<protein>
    <submittedName>
        <fullName evidence="4">60S ribosomal protein L32</fullName>
    </submittedName>
</protein>
<accession>F2X137</accession>
<sequence>MPKIGYGKPKCIKHLLPCGLKKLRIFNVEDLDPLTMLNRVFCGEIANTVGARKRIAIVNQAKDLGIHITNATARLVEAIP</sequence>
<dbReference type="GO" id="GO:0022625">
    <property type="term" value="C:cytosolic large ribosomal subunit"/>
    <property type="evidence" value="ECO:0007669"/>
    <property type="project" value="TreeGrafter"/>
</dbReference>
<dbReference type="VEuPathDB" id="MicrosporidiaDB:NBO_1022gi001"/>
<dbReference type="InterPro" id="IPR001515">
    <property type="entry name" value="Ribosomal_eL32"/>
</dbReference>
<dbReference type="EMBL" id="HQ291415">
    <property type="protein sequence ID" value="ADZ95668.1"/>
    <property type="molecule type" value="mRNA"/>
</dbReference>